<evidence type="ECO:0000256" key="1">
    <source>
        <dbReference type="SAM" id="MobiDB-lite"/>
    </source>
</evidence>
<dbReference type="Proteomes" id="UP001523401">
    <property type="component" value="Unassembled WGS sequence"/>
</dbReference>
<proteinExistence type="predicted"/>
<feature type="compositionally biased region" description="Low complexity" evidence="1">
    <location>
        <begin position="339"/>
        <end position="363"/>
    </location>
</feature>
<feature type="region of interest" description="Disordered" evidence="1">
    <location>
        <begin position="270"/>
        <end position="504"/>
    </location>
</feature>
<evidence type="ECO:0008006" key="4">
    <source>
        <dbReference type="Google" id="ProtNLM"/>
    </source>
</evidence>
<comment type="caution">
    <text evidence="2">The sequence shown here is derived from an EMBL/GenBank/DDBJ whole genome shotgun (WGS) entry which is preliminary data.</text>
</comment>
<organism evidence="2 3">
    <name type="scientific">Asaia lannensis NBRC 102526</name>
    <dbReference type="NCBI Taxonomy" id="1307926"/>
    <lineage>
        <taxon>Bacteria</taxon>
        <taxon>Pseudomonadati</taxon>
        <taxon>Pseudomonadota</taxon>
        <taxon>Alphaproteobacteria</taxon>
        <taxon>Acetobacterales</taxon>
        <taxon>Acetobacteraceae</taxon>
        <taxon>Asaia</taxon>
    </lineage>
</organism>
<name>A0ABT1CFG2_9PROT</name>
<feature type="compositionally biased region" description="Low complexity" evidence="1">
    <location>
        <begin position="283"/>
        <end position="321"/>
    </location>
</feature>
<accession>A0ABT1CFG2</accession>
<gene>
    <name evidence="2" type="ORF">NF685_01860</name>
</gene>
<keyword evidence="3" id="KW-1185">Reference proteome</keyword>
<feature type="compositionally biased region" description="Low complexity" evidence="1">
    <location>
        <begin position="469"/>
        <end position="491"/>
    </location>
</feature>
<feature type="compositionally biased region" description="Polar residues" evidence="1">
    <location>
        <begin position="378"/>
        <end position="401"/>
    </location>
</feature>
<feature type="compositionally biased region" description="Low complexity" evidence="1">
    <location>
        <begin position="419"/>
        <end position="443"/>
    </location>
</feature>
<protein>
    <recommendedName>
        <fullName evidence="4">Auto-transporter adhesin head GIN domain-containing protein</fullName>
    </recommendedName>
</protein>
<reference evidence="2 3" key="1">
    <citation type="submission" date="2022-06" db="EMBL/GenBank/DDBJ databases">
        <title>Whole-genome of Asaia lannensis strain LMG 27011T.</title>
        <authorList>
            <person name="Sombolestani A."/>
        </authorList>
    </citation>
    <scope>NUCLEOTIDE SEQUENCE [LARGE SCALE GENOMIC DNA]</scope>
    <source>
        <strain evidence="2 3">NBRC 102526</strain>
    </source>
</reference>
<evidence type="ECO:0000313" key="3">
    <source>
        <dbReference type="Proteomes" id="UP001523401"/>
    </source>
</evidence>
<dbReference type="EMBL" id="JAMXQU010000001">
    <property type="protein sequence ID" value="MCO6158774.1"/>
    <property type="molecule type" value="Genomic_DNA"/>
</dbReference>
<sequence>MMSACLFRRPSRSHGRRIALAALLLSGIAGAGTGLGTAALAAPPHAGPQVVMDAEDLDLSVPCLGRFEIMVDPAMSDGVSIDSSPSGGAHLTMRTGKTQGSSKVLITSRTCAPNARVSILVAPNVGVLIHDSHDTHIVIHGTLASLEASLEAGQLDADTVQSLDLSLRGTEQVHIANLNRAAQVVETGASGLVVDHADLDAFSAQLSETSHLTVTDGRFDVLTLMVENAASARLGGSANTATVSANGTGLVAIPTVSGALTRTGNVQVGPVAATPAPSPSAPATPGAAAGPSASAGAMSPSATSQSTTSQGVTSQGVTSQGALSQSAATENAASQGTVGATAASRTGSATAAPPATTAGTPSANGNAQTSVAPAGTGQPAQSSSPQATLPQETRPQSTAPSISGAASVPLGPPIPPATDPAQTAQPVTRPAMPDAPSAPSSSSKTDVGNGSAPIAPADGQTSVGRAPQGSPATGTSASSSPSTTPSTPPAGNTAMPSVKGDQPR</sequence>
<feature type="compositionally biased region" description="Polar residues" evidence="1">
    <location>
        <begin position="322"/>
        <end position="338"/>
    </location>
</feature>
<evidence type="ECO:0000313" key="2">
    <source>
        <dbReference type="EMBL" id="MCO6158774.1"/>
    </source>
</evidence>
<dbReference type="RefSeq" id="WP_252848358.1">
    <property type="nucleotide sequence ID" value="NZ_BAPW01000034.1"/>
</dbReference>